<evidence type="ECO:0000313" key="3">
    <source>
        <dbReference type="Proteomes" id="UP000479190"/>
    </source>
</evidence>
<evidence type="ECO:0000313" key="2">
    <source>
        <dbReference type="EMBL" id="CAB0037651.1"/>
    </source>
</evidence>
<proteinExistence type="predicted"/>
<gene>
    <name evidence="2" type="ORF">TBRA_LOCUS9468</name>
</gene>
<protein>
    <submittedName>
        <fullName evidence="2">Uncharacterized protein</fullName>
    </submittedName>
</protein>
<dbReference type="AlphaFoldDB" id="A0A6H5IQ02"/>
<reference evidence="2 3" key="1">
    <citation type="submission" date="2020-02" db="EMBL/GenBank/DDBJ databases">
        <authorList>
            <person name="Ferguson B K."/>
        </authorList>
    </citation>
    <scope>NUCLEOTIDE SEQUENCE [LARGE SCALE GENOMIC DNA]</scope>
</reference>
<organism evidence="2 3">
    <name type="scientific">Trichogramma brassicae</name>
    <dbReference type="NCBI Taxonomy" id="86971"/>
    <lineage>
        <taxon>Eukaryota</taxon>
        <taxon>Metazoa</taxon>
        <taxon>Ecdysozoa</taxon>
        <taxon>Arthropoda</taxon>
        <taxon>Hexapoda</taxon>
        <taxon>Insecta</taxon>
        <taxon>Pterygota</taxon>
        <taxon>Neoptera</taxon>
        <taxon>Endopterygota</taxon>
        <taxon>Hymenoptera</taxon>
        <taxon>Apocrita</taxon>
        <taxon>Proctotrupomorpha</taxon>
        <taxon>Chalcidoidea</taxon>
        <taxon>Trichogrammatidae</taxon>
        <taxon>Trichogramma</taxon>
    </lineage>
</organism>
<name>A0A6H5IQ02_9HYME</name>
<dbReference type="EMBL" id="CADCXV010000863">
    <property type="protein sequence ID" value="CAB0037651.1"/>
    <property type="molecule type" value="Genomic_DNA"/>
</dbReference>
<feature type="compositionally biased region" description="Polar residues" evidence="1">
    <location>
        <begin position="32"/>
        <end position="41"/>
    </location>
</feature>
<keyword evidence="3" id="KW-1185">Reference proteome</keyword>
<dbReference type="Proteomes" id="UP000479190">
    <property type="component" value="Unassembled WGS sequence"/>
</dbReference>
<sequence>MLTRVARTQMKSYIRAFRGATSAPCVRRAARQSVSRTNSSQKDLRDEESPLVKSPVIALLAIIFWKSSIPAPGSSSPRARPTSKLCTVSTRLNYPMIIIDDRRRQLFHRCIRWRALVLRIAWTYCDDWTQCIMHRRAVRVTRHRSEPHSKLSVVIYEGEVLLSWNMRLGTQTSLGLYRITLTKRPSGAAGRHFCRGTWLIRRLRENFTSQEDFAYVYNYQEGEAGDRERVRELRGKITSIRRCIHVYARAACNIDHFLAETLETRSFSLYKRKETIILYRKRKSSPREALNSFVKFDGRRRWLGAGSHSSTTPPPPPPSWIALNSCADE</sequence>
<accession>A0A6H5IQ02</accession>
<feature type="region of interest" description="Disordered" evidence="1">
    <location>
        <begin position="28"/>
        <end position="47"/>
    </location>
</feature>
<evidence type="ECO:0000256" key="1">
    <source>
        <dbReference type="SAM" id="MobiDB-lite"/>
    </source>
</evidence>